<comment type="caution">
    <text evidence="2">The sequence shown here is derived from an EMBL/GenBank/DDBJ whole genome shotgun (WGS) entry which is preliminary data.</text>
</comment>
<feature type="domain" description="BTB" evidence="1">
    <location>
        <begin position="21"/>
        <end position="92"/>
    </location>
</feature>
<name>A0ABD0LT99_9CAEN</name>
<reference evidence="2 3" key="1">
    <citation type="journal article" date="2023" name="Sci. Data">
        <title>Genome assembly of the Korean intertidal mud-creeper Batillaria attramentaria.</title>
        <authorList>
            <person name="Patra A.K."/>
            <person name="Ho P.T."/>
            <person name="Jun S."/>
            <person name="Lee S.J."/>
            <person name="Kim Y."/>
            <person name="Won Y.J."/>
        </authorList>
    </citation>
    <scope>NUCLEOTIDE SEQUENCE [LARGE SCALE GENOMIC DNA]</scope>
    <source>
        <strain evidence="2">Wonlab-2016</strain>
    </source>
</reference>
<dbReference type="Pfam" id="PF00651">
    <property type="entry name" value="BTB"/>
    <property type="match status" value="1"/>
</dbReference>
<dbReference type="InterPro" id="IPR000210">
    <property type="entry name" value="BTB/POZ_dom"/>
</dbReference>
<gene>
    <name evidence="2" type="ORF">BaRGS_00006531</name>
</gene>
<keyword evidence="3" id="KW-1185">Reference proteome</keyword>
<evidence type="ECO:0000313" key="2">
    <source>
        <dbReference type="EMBL" id="KAK7502167.1"/>
    </source>
</evidence>
<dbReference type="SMART" id="SM00225">
    <property type="entry name" value="BTB"/>
    <property type="match status" value="1"/>
</dbReference>
<dbReference type="PANTHER" id="PTHR22744:SF17">
    <property type="entry name" value="BTB DOMAIN-CONTAINING PROTEIN"/>
    <property type="match status" value="1"/>
</dbReference>
<dbReference type="InterPro" id="IPR011333">
    <property type="entry name" value="SKP1/BTB/POZ_sf"/>
</dbReference>
<dbReference type="EMBL" id="JACVVK020000027">
    <property type="protein sequence ID" value="KAK7502167.1"/>
    <property type="molecule type" value="Genomic_DNA"/>
</dbReference>
<dbReference type="CDD" id="cd18186">
    <property type="entry name" value="BTB_POZ_ZBTB_KLHL-like"/>
    <property type="match status" value="1"/>
</dbReference>
<evidence type="ECO:0000259" key="1">
    <source>
        <dbReference type="PROSITE" id="PS50097"/>
    </source>
</evidence>
<dbReference type="SUPFAM" id="SSF54695">
    <property type="entry name" value="POZ domain"/>
    <property type="match status" value="1"/>
</dbReference>
<dbReference type="PANTHER" id="PTHR22744">
    <property type="entry name" value="HELIX LOOP HELIX PROTEIN 21-RELATED"/>
    <property type="match status" value="1"/>
</dbReference>
<dbReference type="AlphaFoldDB" id="A0ABD0LT99"/>
<accession>A0ABD0LT99</accession>
<protein>
    <recommendedName>
        <fullName evidence="1">BTB domain-containing protein</fullName>
    </recommendedName>
</protein>
<dbReference type="Proteomes" id="UP001519460">
    <property type="component" value="Unassembled WGS sequence"/>
</dbReference>
<evidence type="ECO:0000313" key="3">
    <source>
        <dbReference type="Proteomes" id="UP001519460"/>
    </source>
</evidence>
<dbReference type="PROSITE" id="PS50097">
    <property type="entry name" value="BTB"/>
    <property type="match status" value="1"/>
</dbReference>
<proteinExistence type="predicted"/>
<sequence length="135" mass="15035">MSDKKAVPDKSNPFIAEDSLSDLGLVVEGKKLHVHKMILATSSPVFKAMFFPESSTEFKEKNATELPLPGKNYDDVVNFLLQLYPRHNSAPITDKTLEGVVALADEYQVDHLLDKCELFIETQLKSPSNLSANRS</sequence>
<organism evidence="2 3">
    <name type="scientific">Batillaria attramentaria</name>
    <dbReference type="NCBI Taxonomy" id="370345"/>
    <lineage>
        <taxon>Eukaryota</taxon>
        <taxon>Metazoa</taxon>
        <taxon>Spiralia</taxon>
        <taxon>Lophotrochozoa</taxon>
        <taxon>Mollusca</taxon>
        <taxon>Gastropoda</taxon>
        <taxon>Caenogastropoda</taxon>
        <taxon>Sorbeoconcha</taxon>
        <taxon>Cerithioidea</taxon>
        <taxon>Batillariidae</taxon>
        <taxon>Batillaria</taxon>
    </lineage>
</organism>
<dbReference type="Gene3D" id="3.30.710.10">
    <property type="entry name" value="Potassium Channel Kv1.1, Chain A"/>
    <property type="match status" value="1"/>
</dbReference>